<dbReference type="InterPro" id="IPR018114">
    <property type="entry name" value="TRYPSIN_HIS"/>
</dbReference>
<dbReference type="PROSITE" id="PS50240">
    <property type="entry name" value="TRYPSIN_DOM"/>
    <property type="match status" value="1"/>
</dbReference>
<keyword evidence="8" id="KW-0732">Signal</keyword>
<dbReference type="InterPro" id="IPR009003">
    <property type="entry name" value="Peptidase_S1_PA"/>
</dbReference>
<dbReference type="PROSITE" id="PS00134">
    <property type="entry name" value="TRYPSIN_HIS"/>
    <property type="match status" value="1"/>
</dbReference>
<comment type="subcellular location">
    <subcellularLocation>
        <location evidence="1">Secreted</location>
    </subcellularLocation>
</comment>
<evidence type="ECO:0000256" key="3">
    <source>
        <dbReference type="ARBA" id="ARBA00022670"/>
    </source>
</evidence>
<feature type="domain" description="Peptidase S1" evidence="9">
    <location>
        <begin position="63"/>
        <end position="304"/>
    </location>
</feature>
<dbReference type="SMART" id="SM00020">
    <property type="entry name" value="Tryp_SPc"/>
    <property type="match status" value="1"/>
</dbReference>
<dbReference type="GO" id="GO:0006508">
    <property type="term" value="P:proteolysis"/>
    <property type="evidence" value="ECO:0007669"/>
    <property type="project" value="UniProtKB-KW"/>
</dbReference>
<name>A0A7R9Q7I6_9ACAR</name>
<keyword evidence="2" id="KW-0964">Secreted</keyword>
<evidence type="ECO:0000256" key="5">
    <source>
        <dbReference type="ARBA" id="ARBA00022825"/>
    </source>
</evidence>
<feature type="chain" id="PRO_5035680576" description="Peptidase S1 domain-containing protein" evidence="8">
    <location>
        <begin position="23"/>
        <end position="307"/>
    </location>
</feature>
<dbReference type="AlphaFoldDB" id="A0A7R9Q7I6"/>
<dbReference type="InterPro" id="IPR043504">
    <property type="entry name" value="Peptidase_S1_PA_chymotrypsin"/>
</dbReference>
<organism evidence="10">
    <name type="scientific">Medioppia subpectinata</name>
    <dbReference type="NCBI Taxonomy" id="1979941"/>
    <lineage>
        <taxon>Eukaryota</taxon>
        <taxon>Metazoa</taxon>
        <taxon>Ecdysozoa</taxon>
        <taxon>Arthropoda</taxon>
        <taxon>Chelicerata</taxon>
        <taxon>Arachnida</taxon>
        <taxon>Acari</taxon>
        <taxon>Acariformes</taxon>
        <taxon>Sarcoptiformes</taxon>
        <taxon>Oribatida</taxon>
        <taxon>Brachypylina</taxon>
        <taxon>Oppioidea</taxon>
        <taxon>Oppiidae</taxon>
        <taxon>Medioppia</taxon>
    </lineage>
</organism>
<dbReference type="SUPFAM" id="SSF50494">
    <property type="entry name" value="Trypsin-like serine proteases"/>
    <property type="match status" value="1"/>
</dbReference>
<sequence length="307" mass="34118">MVIAIQLILLTCYTLLNHLILGNITTTQSPVAKGRQVFNNNNNNELGFVPIEHICGLPLHRRIVGGREAEPRAFPWIAALGTQGEFLPFCGGTLISNQYVVSAAHCFRNRRPDQLVVRLGAHDFSVLPVERDARDFQISWVKMHPRWQGVDTGDYDIALIKLTPNVVFSRSVMPICLPPWRTRPTYAGELATVAGWGRTRFNGYQSERLMQVEVQVWNNSACNQALAPKGYKVTPGMMCAGDPKGGKDSCNGDSGGPLMIQESTDERWLLVGVVSWGVGCAQPNTPGVYTRVNEYVEWIRNTIQIPK</sequence>
<dbReference type="InterPro" id="IPR033116">
    <property type="entry name" value="TRYPSIN_SER"/>
</dbReference>
<dbReference type="GO" id="GO:0005576">
    <property type="term" value="C:extracellular region"/>
    <property type="evidence" value="ECO:0007669"/>
    <property type="project" value="UniProtKB-SubCell"/>
</dbReference>
<evidence type="ECO:0000313" key="11">
    <source>
        <dbReference type="Proteomes" id="UP000759131"/>
    </source>
</evidence>
<keyword evidence="6" id="KW-1015">Disulfide bond</keyword>
<feature type="signal peptide" evidence="8">
    <location>
        <begin position="1"/>
        <end position="22"/>
    </location>
</feature>
<keyword evidence="4 7" id="KW-0378">Hydrolase</keyword>
<dbReference type="Gene3D" id="2.40.10.10">
    <property type="entry name" value="Trypsin-like serine proteases"/>
    <property type="match status" value="1"/>
</dbReference>
<dbReference type="Pfam" id="PF00089">
    <property type="entry name" value="Trypsin"/>
    <property type="match status" value="1"/>
</dbReference>
<accession>A0A7R9Q7I6</accession>
<keyword evidence="11" id="KW-1185">Reference proteome</keyword>
<evidence type="ECO:0000256" key="1">
    <source>
        <dbReference type="ARBA" id="ARBA00004613"/>
    </source>
</evidence>
<protein>
    <recommendedName>
        <fullName evidence="9">Peptidase S1 domain-containing protein</fullName>
    </recommendedName>
</protein>
<dbReference type="PRINTS" id="PR00722">
    <property type="entry name" value="CHYMOTRYPSIN"/>
</dbReference>
<proteinExistence type="predicted"/>
<evidence type="ECO:0000256" key="6">
    <source>
        <dbReference type="ARBA" id="ARBA00023157"/>
    </source>
</evidence>
<dbReference type="CDD" id="cd00190">
    <property type="entry name" value="Tryp_SPc"/>
    <property type="match status" value="1"/>
</dbReference>
<dbReference type="Proteomes" id="UP000759131">
    <property type="component" value="Unassembled WGS sequence"/>
</dbReference>
<dbReference type="InterPro" id="IPR001254">
    <property type="entry name" value="Trypsin_dom"/>
</dbReference>
<dbReference type="InterPro" id="IPR001314">
    <property type="entry name" value="Peptidase_S1A"/>
</dbReference>
<dbReference type="EMBL" id="OC870796">
    <property type="protein sequence ID" value="CAD7635188.1"/>
    <property type="molecule type" value="Genomic_DNA"/>
</dbReference>
<dbReference type="OrthoDB" id="6493914at2759"/>
<evidence type="ECO:0000256" key="7">
    <source>
        <dbReference type="RuleBase" id="RU363034"/>
    </source>
</evidence>
<dbReference type="PANTHER" id="PTHR24252:SF7">
    <property type="entry name" value="HYALIN"/>
    <property type="match status" value="1"/>
</dbReference>
<evidence type="ECO:0000259" key="9">
    <source>
        <dbReference type="PROSITE" id="PS50240"/>
    </source>
</evidence>
<dbReference type="PANTHER" id="PTHR24252">
    <property type="entry name" value="ACROSIN-RELATED"/>
    <property type="match status" value="1"/>
</dbReference>
<evidence type="ECO:0000256" key="2">
    <source>
        <dbReference type="ARBA" id="ARBA00022525"/>
    </source>
</evidence>
<gene>
    <name evidence="10" type="ORF">OSB1V03_LOCUS15580</name>
</gene>
<evidence type="ECO:0000313" key="10">
    <source>
        <dbReference type="EMBL" id="CAD7635188.1"/>
    </source>
</evidence>
<reference evidence="10" key="1">
    <citation type="submission" date="2020-11" db="EMBL/GenBank/DDBJ databases">
        <authorList>
            <person name="Tran Van P."/>
        </authorList>
    </citation>
    <scope>NUCLEOTIDE SEQUENCE</scope>
</reference>
<evidence type="ECO:0000256" key="4">
    <source>
        <dbReference type="ARBA" id="ARBA00022801"/>
    </source>
</evidence>
<keyword evidence="5 7" id="KW-0720">Serine protease</keyword>
<dbReference type="EMBL" id="CAJPIZ010016221">
    <property type="protein sequence ID" value="CAG2115618.1"/>
    <property type="molecule type" value="Genomic_DNA"/>
</dbReference>
<evidence type="ECO:0000256" key="8">
    <source>
        <dbReference type="SAM" id="SignalP"/>
    </source>
</evidence>
<dbReference type="FunFam" id="2.40.10.10:FF:000015">
    <property type="entry name" value="Atrial natriuretic peptide-converting enzyme"/>
    <property type="match status" value="1"/>
</dbReference>
<dbReference type="PROSITE" id="PS00135">
    <property type="entry name" value="TRYPSIN_SER"/>
    <property type="match status" value="1"/>
</dbReference>
<keyword evidence="3 7" id="KW-0645">Protease</keyword>
<dbReference type="GO" id="GO:0004252">
    <property type="term" value="F:serine-type endopeptidase activity"/>
    <property type="evidence" value="ECO:0007669"/>
    <property type="project" value="InterPro"/>
</dbReference>